<evidence type="ECO:0000313" key="2">
    <source>
        <dbReference type="Proteomes" id="UP001589535"/>
    </source>
</evidence>
<accession>A0ABV5UG55</accession>
<evidence type="ECO:0000313" key="1">
    <source>
        <dbReference type="EMBL" id="MFB9689685.1"/>
    </source>
</evidence>
<dbReference type="Proteomes" id="UP001589535">
    <property type="component" value="Unassembled WGS sequence"/>
</dbReference>
<proteinExistence type="predicted"/>
<dbReference type="RefSeq" id="WP_378203846.1">
    <property type="nucleotide sequence ID" value="NZ_JBHMBK010000040.1"/>
</dbReference>
<evidence type="ECO:0008006" key="3">
    <source>
        <dbReference type="Google" id="ProtNLM"/>
    </source>
</evidence>
<reference evidence="1 2" key="1">
    <citation type="submission" date="2024-09" db="EMBL/GenBank/DDBJ databases">
        <authorList>
            <person name="Sun Q."/>
            <person name="Mori K."/>
        </authorList>
    </citation>
    <scope>NUCLEOTIDE SEQUENCE [LARGE SCALE GENOMIC DNA]</scope>
    <source>
        <strain evidence="1 2">JCM 13852</strain>
    </source>
</reference>
<name>A0ABV5UG55_9PSEU</name>
<dbReference type="EMBL" id="JBHMBK010000040">
    <property type="protein sequence ID" value="MFB9689685.1"/>
    <property type="molecule type" value="Genomic_DNA"/>
</dbReference>
<sequence>MNLLPLPDRAGSETFGRCLAELVELCRVHLPVRTAEAPEDEEEQRIVLRRALGYLDHTCPDLPEPFFDPLVRAAVHDPDPSFNRQFVEPLCAAFGARRTQEALLGILATGTNPERAGAARAWYWATLETFDDLDDRWNRAALHEFVTNEDLDVRRCVLPGLTLDPAEYPTELHPLVAEAVRIARTHPDDYLRHRVELQVADPDD</sequence>
<comment type="caution">
    <text evidence="1">The sequence shown here is derived from an EMBL/GenBank/DDBJ whole genome shotgun (WGS) entry which is preliminary data.</text>
</comment>
<organism evidence="1 2">
    <name type="scientific">Amycolatopsis plumensis</name>
    <dbReference type="NCBI Taxonomy" id="236508"/>
    <lineage>
        <taxon>Bacteria</taxon>
        <taxon>Bacillati</taxon>
        <taxon>Actinomycetota</taxon>
        <taxon>Actinomycetes</taxon>
        <taxon>Pseudonocardiales</taxon>
        <taxon>Pseudonocardiaceae</taxon>
        <taxon>Amycolatopsis</taxon>
    </lineage>
</organism>
<protein>
    <recommendedName>
        <fullName evidence="3">HEAT repeat domain-containing protein</fullName>
    </recommendedName>
</protein>
<keyword evidence="2" id="KW-1185">Reference proteome</keyword>
<gene>
    <name evidence="1" type="ORF">ACFFTO_36390</name>
</gene>